<comment type="similarity">
    <text evidence="2">Belongs to the major facilitator superfamily.</text>
</comment>
<comment type="subcellular location">
    <subcellularLocation>
        <location evidence="1">Membrane</location>
        <topology evidence="1">Multi-pass membrane protein</topology>
    </subcellularLocation>
</comment>
<dbReference type="PROSITE" id="PS00217">
    <property type="entry name" value="SUGAR_TRANSPORT_2"/>
    <property type="match status" value="3"/>
</dbReference>
<feature type="transmembrane region" description="Helical" evidence="8">
    <location>
        <begin position="1428"/>
        <end position="1448"/>
    </location>
</feature>
<dbReference type="Proteomes" id="UP000095280">
    <property type="component" value="Unplaced"/>
</dbReference>
<feature type="domain" description="Major facilitator superfamily (MFS) profile" evidence="9">
    <location>
        <begin position="536"/>
        <end position="969"/>
    </location>
</feature>
<feature type="transmembrane region" description="Helical" evidence="8">
    <location>
        <begin position="656"/>
        <end position="675"/>
    </location>
</feature>
<keyword evidence="4 8" id="KW-0812">Transmembrane</keyword>
<feature type="transmembrane region" description="Helical" evidence="8">
    <location>
        <begin position="355"/>
        <end position="374"/>
    </location>
</feature>
<proteinExistence type="inferred from homology"/>
<keyword evidence="10" id="KW-1185">Reference proteome</keyword>
<evidence type="ECO:0000256" key="3">
    <source>
        <dbReference type="ARBA" id="ARBA00022448"/>
    </source>
</evidence>
<evidence type="ECO:0000256" key="7">
    <source>
        <dbReference type="SAM" id="MobiDB-lite"/>
    </source>
</evidence>
<feature type="transmembrane region" description="Helical" evidence="8">
    <location>
        <begin position="380"/>
        <end position="401"/>
    </location>
</feature>
<feature type="transmembrane region" description="Helical" evidence="8">
    <location>
        <begin position="880"/>
        <end position="902"/>
    </location>
</feature>
<feature type="transmembrane region" description="Helical" evidence="8">
    <location>
        <begin position="856"/>
        <end position="874"/>
    </location>
</feature>
<evidence type="ECO:0000256" key="4">
    <source>
        <dbReference type="ARBA" id="ARBA00022692"/>
    </source>
</evidence>
<dbReference type="InterPro" id="IPR005828">
    <property type="entry name" value="MFS_sugar_transport-like"/>
</dbReference>
<feature type="transmembrane region" description="Helical" evidence="8">
    <location>
        <begin position="1132"/>
        <end position="1154"/>
    </location>
</feature>
<evidence type="ECO:0000259" key="9">
    <source>
        <dbReference type="PROSITE" id="PS50850"/>
    </source>
</evidence>
<reference evidence="11" key="1">
    <citation type="submission" date="2016-11" db="UniProtKB">
        <authorList>
            <consortium name="WormBaseParasite"/>
        </authorList>
    </citation>
    <scope>IDENTIFICATION</scope>
</reference>
<name>A0A1I8HDN0_9PLAT</name>
<evidence type="ECO:0000256" key="2">
    <source>
        <dbReference type="ARBA" id="ARBA00008335"/>
    </source>
</evidence>
<dbReference type="GO" id="GO:0016020">
    <property type="term" value="C:membrane"/>
    <property type="evidence" value="ECO:0007669"/>
    <property type="project" value="UniProtKB-SubCell"/>
</dbReference>
<feature type="transmembrane region" description="Helical" evidence="8">
    <location>
        <begin position="1279"/>
        <end position="1300"/>
    </location>
</feature>
<dbReference type="GO" id="GO:0022857">
    <property type="term" value="F:transmembrane transporter activity"/>
    <property type="evidence" value="ECO:0007669"/>
    <property type="project" value="InterPro"/>
</dbReference>
<dbReference type="PANTHER" id="PTHR23511">
    <property type="entry name" value="SYNAPTIC VESICLE GLYCOPROTEIN 2"/>
    <property type="match status" value="1"/>
</dbReference>
<keyword evidence="5 8" id="KW-1133">Transmembrane helix</keyword>
<feature type="transmembrane region" description="Helical" evidence="8">
    <location>
        <begin position="1041"/>
        <end position="1064"/>
    </location>
</feature>
<feature type="transmembrane region" description="Helical" evidence="8">
    <location>
        <begin position="625"/>
        <end position="644"/>
    </location>
</feature>
<feature type="region of interest" description="Disordered" evidence="7">
    <location>
        <begin position="482"/>
        <end position="506"/>
    </location>
</feature>
<dbReference type="Pfam" id="PF07690">
    <property type="entry name" value="MFS_1"/>
    <property type="match status" value="3"/>
</dbReference>
<feature type="transmembrane region" description="Helical" evidence="8">
    <location>
        <begin position="572"/>
        <end position="593"/>
    </location>
</feature>
<feature type="transmembrane region" description="Helical" evidence="8">
    <location>
        <begin position="330"/>
        <end position="348"/>
    </location>
</feature>
<feature type="transmembrane region" description="Helical" evidence="8">
    <location>
        <begin position="185"/>
        <end position="207"/>
    </location>
</feature>
<feature type="transmembrane region" description="Helical" evidence="8">
    <location>
        <begin position="1395"/>
        <end position="1416"/>
    </location>
</feature>
<keyword evidence="6 8" id="KW-0472">Membrane</keyword>
<dbReference type="Gene3D" id="1.20.1250.20">
    <property type="entry name" value="MFS general substrate transporter like domains"/>
    <property type="match status" value="3"/>
</dbReference>
<dbReference type="InterPro" id="IPR020846">
    <property type="entry name" value="MFS_dom"/>
</dbReference>
<feature type="transmembrane region" description="Helical" evidence="8">
    <location>
        <begin position="1345"/>
        <end position="1363"/>
    </location>
</feature>
<feature type="transmembrane region" description="Helical" evidence="8">
    <location>
        <begin position="267"/>
        <end position="288"/>
    </location>
</feature>
<feature type="transmembrane region" description="Helical" evidence="8">
    <location>
        <begin position="1079"/>
        <end position="1100"/>
    </location>
</feature>
<evidence type="ECO:0000256" key="1">
    <source>
        <dbReference type="ARBA" id="ARBA00004141"/>
    </source>
</evidence>
<feature type="transmembrane region" description="Helical" evidence="8">
    <location>
        <begin position="443"/>
        <end position="465"/>
    </location>
</feature>
<feature type="transmembrane region" description="Helical" evidence="8">
    <location>
        <begin position="831"/>
        <end position="849"/>
    </location>
</feature>
<feature type="transmembrane region" description="Helical" evidence="8">
    <location>
        <begin position="1201"/>
        <end position="1222"/>
    </location>
</feature>
<feature type="transmembrane region" description="Helical" evidence="8">
    <location>
        <begin position="944"/>
        <end position="966"/>
    </location>
</feature>
<feature type="transmembrane region" description="Helical" evidence="8">
    <location>
        <begin position="914"/>
        <end position="938"/>
    </location>
</feature>
<feature type="transmembrane region" description="Helical" evidence="8">
    <location>
        <begin position="64"/>
        <end position="85"/>
    </location>
</feature>
<feature type="transmembrane region" description="Helical" evidence="8">
    <location>
        <begin position="1370"/>
        <end position="1389"/>
    </location>
</feature>
<dbReference type="InterPro" id="IPR005829">
    <property type="entry name" value="Sugar_transporter_CS"/>
</dbReference>
<dbReference type="SUPFAM" id="SSF103473">
    <property type="entry name" value="MFS general substrate transporter"/>
    <property type="match status" value="3"/>
</dbReference>
<feature type="domain" description="Major facilitator superfamily (MFS) profile" evidence="9">
    <location>
        <begin position="1041"/>
        <end position="1483"/>
    </location>
</feature>
<dbReference type="PANTHER" id="PTHR23511:SF5">
    <property type="entry name" value="MAJOR FACILITATOR-TYPE TRANSPORTER HXNZ-RELATED"/>
    <property type="match status" value="1"/>
</dbReference>
<accession>A0A1I8HDN0</accession>
<evidence type="ECO:0000256" key="6">
    <source>
        <dbReference type="ARBA" id="ARBA00023136"/>
    </source>
</evidence>
<dbReference type="WBParaSite" id="maker-uti_cns_0005497-snap-gene-0.6-mRNA-1">
    <property type="protein sequence ID" value="maker-uti_cns_0005497-snap-gene-0.6-mRNA-1"/>
    <property type="gene ID" value="maker-uti_cns_0005497-snap-gene-0.6"/>
</dbReference>
<feature type="transmembrane region" description="Helical" evidence="8">
    <location>
        <begin position="1107"/>
        <end position="1126"/>
    </location>
</feature>
<evidence type="ECO:0000313" key="10">
    <source>
        <dbReference type="Proteomes" id="UP000095280"/>
    </source>
</evidence>
<evidence type="ECO:0000256" key="8">
    <source>
        <dbReference type="SAM" id="Phobius"/>
    </source>
</evidence>
<feature type="transmembrane region" description="Helical" evidence="8">
    <location>
        <begin position="600"/>
        <end position="619"/>
    </location>
</feature>
<feature type="region of interest" description="Disordered" evidence="7">
    <location>
        <begin position="1495"/>
        <end position="1518"/>
    </location>
</feature>
<sequence>MSESSKGGGLTIDAAVEQIGFGRFQIGLVAVCGTVQAADAMEMVLLSFLGRSVQCQWHLSSQQIAWLATCVFIGTMIGAPILGAISDRYGRWNALLLSACLIAYYGALSAASPSLPWILTLRGFVGFAIGGLIPLTSTLTGEFLPVKFRASFLIVMMSFWTLGGLFEVLIAWLSLGSDGTLKPNGWRFMLAGTSVPLFLILPMFFWLPRSPRFLLASGRPEEALTQLNRAARSNKRPELTGPLSNTAARGERASLKGLFANPTMTRLTLLSIVNWIGGGFLYYGLVLLSTELPGQPHRCLQNLHQMSAASSDKSSTECCQALSSEDYATAAFATLGEFFGYLIIILFIDTCGRRAVIASNTGVLSVLLVCMLFCMPPKLLAVLLFFARSCAASAFTAIYIFTNEAYPTTIRTLGMGVCCAASRIGALLSPFVAQVMLPDYSVMAAMLTYAGMAVVTTVCVLLMPFDTKGRSLMQTVEEVAEAASAGQPSSKPAGEPTEGDGLRMTGDPKKYSSVTGGLTVDAAVEKIGFGWFQVGLVAVCGTVQAADAMEMVLLSFLGRSVQCQWHLSSQQIAWLATCVFIGTIIGAPILGAISDRYGRWNALLLSACLIAYYGAVSAASPSLPWILTLRGFVGFAIGGLIPLTSTLTGEFLTAKFRATFITLGGLLEVLIAWLFLGSDGALIHDGWRRVLAATSIPLFLSLPMFLWLPRSPRFLLASGRPEEALAELNRVARCNKSQELTGPLTDVAAKKSRADLRGLFANRTLTRLTLLLLVFWFCGGFMYYGMVLLTTELPGLPHRCLQDLSLYSNASAGKSTVGCCQALRNADYATAAFATLGEFFGYLIIILFIDVCGRRAVMAVNSCVTCVLFVSMLFCMPQKLLTALLFFCRGCSQAAFITVFVYTNEAYPTTIRTLGMGVCFAASRIGALLTPFVAQVLLPDYSMMAGLFTYAAVALLAAVVAVLLPFETKGRPLFQTVEEIEGSAVKAEARGAAAASEDDGLMMDDVRKTYSSLDGADANHNGNGLTMDAAIEKIGFGRFQIGLVAVCGTVQAADSMEMILLSFLGRSVQCQWHLASQQIALLATCVFIGTIFGAPILGAISDRYGRWNALLLSACLIAYYGALSAASPNLTWLLTLRGFVGFAIGGLIPLTSTLTGEFLPTKYRALFLIVMMTFWTFGGLLEVFIAWLLLGSDGVLIPDGWRRVLAATSIPLFAILPLFFWLPRSPRFLLASGRPEEALVQLNRAARCNGSPELTGPLAYSATKTGRADFNSLFANRTLIRLTSLLLLFWFCGGFLYYGLVLLTTELPGLPHRCLQSPGLMSKVTAGKSSSECCQALRSADYETAALATLGELFGYLIIVIFIDIIGRRAVMAVNTALLSILLFCMLFCMPQLALTALLFLARGCSCAAFTSIYIYTNEAYPTTIRTLGMGVCCAASRIGALLTPFVAQVMLPDYSVRAGLLVYAAVSILATVAAAFFPFETKGRALSQTVEETEAAAAEPEDSRKPAGAAAATEDAGLMMREVPKTYSSLGAASSLRD</sequence>
<organism evidence="10 11">
    <name type="scientific">Macrostomum lignano</name>
    <dbReference type="NCBI Taxonomy" id="282301"/>
    <lineage>
        <taxon>Eukaryota</taxon>
        <taxon>Metazoa</taxon>
        <taxon>Spiralia</taxon>
        <taxon>Lophotrochozoa</taxon>
        <taxon>Platyhelminthes</taxon>
        <taxon>Rhabditophora</taxon>
        <taxon>Macrostomorpha</taxon>
        <taxon>Macrostomida</taxon>
        <taxon>Macrostomidae</taxon>
        <taxon>Macrostomum</taxon>
    </lineage>
</organism>
<feature type="transmembrane region" description="Helical" evidence="8">
    <location>
        <begin position="1166"/>
        <end position="1189"/>
    </location>
</feature>
<dbReference type="PROSITE" id="PS00216">
    <property type="entry name" value="SUGAR_TRANSPORT_1"/>
    <property type="match status" value="1"/>
</dbReference>
<evidence type="ECO:0000256" key="5">
    <source>
        <dbReference type="ARBA" id="ARBA00022989"/>
    </source>
</evidence>
<feature type="transmembrane region" description="Helical" evidence="8">
    <location>
        <begin position="768"/>
        <end position="789"/>
    </location>
</feature>
<dbReference type="InterPro" id="IPR011701">
    <property type="entry name" value="MFS"/>
</dbReference>
<feature type="transmembrane region" description="Helical" evidence="8">
    <location>
        <begin position="413"/>
        <end position="437"/>
    </location>
</feature>
<dbReference type="InterPro" id="IPR036259">
    <property type="entry name" value="MFS_trans_sf"/>
</dbReference>
<dbReference type="PROSITE" id="PS50850">
    <property type="entry name" value="MFS"/>
    <property type="match status" value="3"/>
</dbReference>
<dbReference type="Pfam" id="PF00083">
    <property type="entry name" value="Sugar_tr"/>
    <property type="match status" value="3"/>
</dbReference>
<feature type="transmembrane region" description="Helical" evidence="8">
    <location>
        <begin position="1460"/>
        <end position="1480"/>
    </location>
</feature>
<evidence type="ECO:0000313" key="11">
    <source>
        <dbReference type="WBParaSite" id="maker-uti_cns_0005497-snap-gene-0.6-mRNA-1"/>
    </source>
</evidence>
<feature type="transmembrane region" description="Helical" evidence="8">
    <location>
        <begin position="92"/>
        <end position="111"/>
    </location>
</feature>
<feature type="transmembrane region" description="Helical" evidence="8">
    <location>
        <begin position="152"/>
        <end position="173"/>
    </location>
</feature>
<feature type="transmembrane region" description="Helical" evidence="8">
    <location>
        <begin position="687"/>
        <end position="708"/>
    </location>
</feature>
<keyword evidence="3" id="KW-0813">Transport</keyword>
<feature type="domain" description="Major facilitator superfamily (MFS) profile" evidence="9">
    <location>
        <begin position="28"/>
        <end position="468"/>
    </location>
</feature>
<feature type="transmembrane region" description="Helical" evidence="8">
    <location>
        <begin position="534"/>
        <end position="557"/>
    </location>
</feature>
<feature type="transmembrane region" description="Helical" evidence="8">
    <location>
        <begin position="117"/>
        <end position="140"/>
    </location>
</feature>
<protein>
    <submittedName>
        <fullName evidence="11">MFS domain-containing protein</fullName>
    </submittedName>
</protein>